<dbReference type="InterPro" id="IPR009057">
    <property type="entry name" value="Homeodomain-like_sf"/>
</dbReference>
<protein>
    <submittedName>
        <fullName evidence="7">TetR family transcriptional regulator</fullName>
    </submittedName>
</protein>
<evidence type="ECO:0000313" key="8">
    <source>
        <dbReference type="Proteomes" id="UP000216885"/>
    </source>
</evidence>
<keyword evidence="3" id="KW-0804">Transcription</keyword>
<accession>A0A261U4U2</accession>
<dbReference type="EMBL" id="NEVQ01000013">
    <property type="protein sequence ID" value="OZI56507.1"/>
    <property type="molecule type" value="Genomic_DNA"/>
</dbReference>
<sequence length="236" mass="25457">MTRKTASSAAAELSPQSASPKLASERIRETARRMFYEDGIRAVGVDALVAEAGVTKPSLYRSFSSKDELAASYLRDYEGEFWAKFNEGAALYPDDPRAALMVYFERLAQRSAGRRAQPESDRVVADEAFMPPATTRYRGCGLTNAVVEYPEPDHPAHQVAVTHKAALRARMVELATAMGAAEPAILADGLVLLLEGAFVSGQIFGEGGPARYLPEVASRLIDASMAPPEPAAPLKR</sequence>
<reference evidence="7 8" key="1">
    <citation type="submission" date="2017-05" db="EMBL/GenBank/DDBJ databases">
        <title>Complete and WGS of Bordetella genogroups.</title>
        <authorList>
            <person name="Spilker T."/>
            <person name="LiPuma J."/>
        </authorList>
    </citation>
    <scope>NUCLEOTIDE SEQUENCE [LARGE SCALE GENOMIC DNA]</scope>
    <source>
        <strain evidence="7 8">AU9919</strain>
    </source>
</reference>
<dbReference type="PROSITE" id="PS50977">
    <property type="entry name" value="HTH_TETR_2"/>
    <property type="match status" value="1"/>
</dbReference>
<evidence type="ECO:0000256" key="4">
    <source>
        <dbReference type="PROSITE-ProRule" id="PRU00335"/>
    </source>
</evidence>
<dbReference type="AlphaFoldDB" id="A0A261U4U2"/>
<dbReference type="RefSeq" id="WP_094838146.1">
    <property type="nucleotide sequence ID" value="NZ_NEVQ01000013.1"/>
</dbReference>
<evidence type="ECO:0000259" key="6">
    <source>
        <dbReference type="PROSITE" id="PS50977"/>
    </source>
</evidence>
<gene>
    <name evidence="7" type="ORF">CAL20_13850</name>
</gene>
<dbReference type="InterPro" id="IPR036271">
    <property type="entry name" value="Tet_transcr_reg_TetR-rel_C_sf"/>
</dbReference>
<proteinExistence type="predicted"/>
<organism evidence="7 8">
    <name type="scientific">Bordetella genomosp. 4</name>
    <dbReference type="NCBI Taxonomy" id="463044"/>
    <lineage>
        <taxon>Bacteria</taxon>
        <taxon>Pseudomonadati</taxon>
        <taxon>Pseudomonadota</taxon>
        <taxon>Betaproteobacteria</taxon>
        <taxon>Burkholderiales</taxon>
        <taxon>Alcaligenaceae</taxon>
        <taxon>Bordetella</taxon>
    </lineage>
</organism>
<dbReference type="InterPro" id="IPR001647">
    <property type="entry name" value="HTH_TetR"/>
</dbReference>
<dbReference type="SUPFAM" id="SSF48498">
    <property type="entry name" value="Tetracyclin repressor-like, C-terminal domain"/>
    <property type="match status" value="1"/>
</dbReference>
<evidence type="ECO:0000256" key="1">
    <source>
        <dbReference type="ARBA" id="ARBA00023015"/>
    </source>
</evidence>
<feature type="domain" description="HTH tetR-type" evidence="6">
    <location>
        <begin position="21"/>
        <end position="81"/>
    </location>
</feature>
<name>A0A261U4U2_9BORD</name>
<keyword evidence="1" id="KW-0805">Transcription regulation</keyword>
<evidence type="ECO:0000256" key="2">
    <source>
        <dbReference type="ARBA" id="ARBA00023125"/>
    </source>
</evidence>
<dbReference type="Proteomes" id="UP000216885">
    <property type="component" value="Unassembled WGS sequence"/>
</dbReference>
<keyword evidence="8" id="KW-1185">Reference proteome</keyword>
<comment type="caution">
    <text evidence="7">The sequence shown here is derived from an EMBL/GenBank/DDBJ whole genome shotgun (WGS) entry which is preliminary data.</text>
</comment>
<evidence type="ECO:0000256" key="3">
    <source>
        <dbReference type="ARBA" id="ARBA00023163"/>
    </source>
</evidence>
<dbReference type="PANTHER" id="PTHR47506:SF1">
    <property type="entry name" value="HTH-TYPE TRANSCRIPTIONAL REGULATOR YJDC"/>
    <property type="match status" value="1"/>
</dbReference>
<dbReference type="GO" id="GO:0003677">
    <property type="term" value="F:DNA binding"/>
    <property type="evidence" value="ECO:0007669"/>
    <property type="project" value="UniProtKB-UniRule"/>
</dbReference>
<dbReference type="SUPFAM" id="SSF46689">
    <property type="entry name" value="Homeodomain-like"/>
    <property type="match status" value="1"/>
</dbReference>
<dbReference type="Pfam" id="PF00440">
    <property type="entry name" value="TetR_N"/>
    <property type="match status" value="1"/>
</dbReference>
<dbReference type="Gene3D" id="1.10.357.10">
    <property type="entry name" value="Tetracycline Repressor, domain 2"/>
    <property type="match status" value="1"/>
</dbReference>
<dbReference type="PANTHER" id="PTHR47506">
    <property type="entry name" value="TRANSCRIPTIONAL REGULATORY PROTEIN"/>
    <property type="match status" value="1"/>
</dbReference>
<feature type="DNA-binding region" description="H-T-H motif" evidence="4">
    <location>
        <begin position="44"/>
        <end position="63"/>
    </location>
</feature>
<evidence type="ECO:0000313" key="7">
    <source>
        <dbReference type="EMBL" id="OZI56507.1"/>
    </source>
</evidence>
<feature type="region of interest" description="Disordered" evidence="5">
    <location>
        <begin position="1"/>
        <end position="24"/>
    </location>
</feature>
<dbReference type="PRINTS" id="PR00455">
    <property type="entry name" value="HTHTETR"/>
</dbReference>
<evidence type="ECO:0000256" key="5">
    <source>
        <dbReference type="SAM" id="MobiDB-lite"/>
    </source>
</evidence>
<feature type="compositionally biased region" description="Polar residues" evidence="5">
    <location>
        <begin position="1"/>
        <end position="19"/>
    </location>
</feature>
<keyword evidence="2 4" id="KW-0238">DNA-binding</keyword>